<dbReference type="GO" id="GO:0007389">
    <property type="term" value="P:pattern specification process"/>
    <property type="evidence" value="ECO:0007669"/>
    <property type="project" value="TreeGrafter"/>
</dbReference>
<dbReference type="Proteomes" id="UP000267029">
    <property type="component" value="Unassembled WGS sequence"/>
</dbReference>
<dbReference type="GO" id="GO:0071679">
    <property type="term" value="P:commissural neuron axon guidance"/>
    <property type="evidence" value="ECO:0007669"/>
    <property type="project" value="TreeGrafter"/>
</dbReference>
<accession>A0A0R3U5Q6</accession>
<keyword evidence="9" id="KW-1185">Reference proteome</keyword>
<evidence type="ECO:0000259" key="7">
    <source>
        <dbReference type="PROSITE" id="PS50038"/>
    </source>
</evidence>
<evidence type="ECO:0000313" key="9">
    <source>
        <dbReference type="Proteomes" id="UP000267029"/>
    </source>
</evidence>
<keyword evidence="5" id="KW-1133">Transmembrane helix</keyword>
<dbReference type="EMBL" id="UXSR01000312">
    <property type="protein sequence ID" value="VDD76065.1"/>
    <property type="molecule type" value="Genomic_DNA"/>
</dbReference>
<dbReference type="GO" id="GO:0005113">
    <property type="term" value="F:patched binding"/>
    <property type="evidence" value="ECO:0007669"/>
    <property type="project" value="TreeGrafter"/>
</dbReference>
<dbReference type="InterPro" id="IPR020067">
    <property type="entry name" value="Frizzled_dom"/>
</dbReference>
<organism evidence="8 9">
    <name type="scientific">Mesocestoides corti</name>
    <name type="common">Flatworm</name>
    <dbReference type="NCBI Taxonomy" id="53468"/>
    <lineage>
        <taxon>Eukaryota</taxon>
        <taxon>Metazoa</taxon>
        <taxon>Spiralia</taxon>
        <taxon>Lophotrochozoa</taxon>
        <taxon>Platyhelminthes</taxon>
        <taxon>Cestoda</taxon>
        <taxon>Eucestoda</taxon>
        <taxon>Cyclophyllidea</taxon>
        <taxon>Mesocestoididae</taxon>
        <taxon>Mesocestoides</taxon>
    </lineage>
</organism>
<feature type="transmembrane region" description="Helical" evidence="5">
    <location>
        <begin position="243"/>
        <end position="265"/>
    </location>
</feature>
<keyword evidence="1" id="KW-0217">Developmental protein</keyword>
<dbReference type="PANTHER" id="PTHR11309">
    <property type="entry name" value="FRIZZLED"/>
    <property type="match status" value="1"/>
</dbReference>
<protein>
    <recommendedName>
        <fullName evidence="7">FZ domain-containing protein</fullName>
    </recommendedName>
</protein>
<dbReference type="Gene3D" id="1.20.1070.10">
    <property type="entry name" value="Rhodopsin 7-helix transmembrane proteins"/>
    <property type="match status" value="1"/>
</dbReference>
<evidence type="ECO:0000256" key="6">
    <source>
        <dbReference type="SAM" id="SignalP"/>
    </source>
</evidence>
<evidence type="ECO:0000313" key="8">
    <source>
        <dbReference type="EMBL" id="VDD76065.1"/>
    </source>
</evidence>
<dbReference type="GO" id="GO:0005929">
    <property type="term" value="C:cilium"/>
    <property type="evidence" value="ECO:0007669"/>
    <property type="project" value="TreeGrafter"/>
</dbReference>
<keyword evidence="5" id="KW-0472">Membrane</keyword>
<dbReference type="STRING" id="53468.A0A0R3U5Q6"/>
<dbReference type="Gene3D" id="1.10.2000.10">
    <property type="entry name" value="Frizzled cysteine-rich domain"/>
    <property type="match status" value="1"/>
</dbReference>
<keyword evidence="2" id="KW-1015">Disulfide bond</keyword>
<dbReference type="GO" id="GO:0005886">
    <property type="term" value="C:plasma membrane"/>
    <property type="evidence" value="ECO:0007669"/>
    <property type="project" value="TreeGrafter"/>
</dbReference>
<dbReference type="PANTHER" id="PTHR11309:SF35">
    <property type="entry name" value="PROTEIN SMOOTHENED"/>
    <property type="match status" value="1"/>
</dbReference>
<reference evidence="8 9" key="1">
    <citation type="submission" date="2018-10" db="EMBL/GenBank/DDBJ databases">
        <authorList>
            <consortium name="Pathogen Informatics"/>
        </authorList>
    </citation>
    <scope>NUCLEOTIDE SEQUENCE [LARGE SCALE GENOMIC DNA]</scope>
</reference>
<dbReference type="PROSITE" id="PS50038">
    <property type="entry name" value="FZ"/>
    <property type="match status" value="1"/>
</dbReference>
<feature type="region of interest" description="Disordered" evidence="4">
    <location>
        <begin position="398"/>
        <end position="426"/>
    </location>
</feature>
<evidence type="ECO:0000256" key="2">
    <source>
        <dbReference type="ARBA" id="ARBA00023157"/>
    </source>
</evidence>
<gene>
    <name evidence="8" type="ORF">MCOS_LOCUS2068</name>
</gene>
<dbReference type="GO" id="GO:0007417">
    <property type="term" value="P:central nervous system development"/>
    <property type="evidence" value="ECO:0007669"/>
    <property type="project" value="TreeGrafter"/>
</dbReference>
<evidence type="ECO:0000256" key="1">
    <source>
        <dbReference type="ARBA" id="ARBA00022473"/>
    </source>
</evidence>
<dbReference type="AlphaFoldDB" id="A0A0R3U5Q6"/>
<feature type="chain" id="PRO_5030017430" description="FZ domain-containing protein" evidence="6">
    <location>
        <begin position="30"/>
        <end position="523"/>
    </location>
</feature>
<proteinExistence type="predicted"/>
<dbReference type="OrthoDB" id="10064659at2759"/>
<name>A0A0R3U5Q6_MESCO</name>
<keyword evidence="5" id="KW-0812">Transmembrane</keyword>
<evidence type="ECO:0000256" key="5">
    <source>
        <dbReference type="SAM" id="Phobius"/>
    </source>
</evidence>
<dbReference type="InterPro" id="IPR015526">
    <property type="entry name" value="Frizzled/SFRP"/>
</dbReference>
<keyword evidence="6" id="KW-0732">Signal</keyword>
<feature type="signal peptide" evidence="6">
    <location>
        <begin position="1"/>
        <end position="29"/>
    </location>
</feature>
<feature type="domain" description="FZ" evidence="7">
    <location>
        <begin position="43"/>
        <end position="189"/>
    </location>
</feature>
<evidence type="ECO:0000256" key="4">
    <source>
        <dbReference type="SAM" id="MobiDB-lite"/>
    </source>
</evidence>
<comment type="caution">
    <text evidence="3">Lacks conserved residue(s) required for the propagation of feature annotation.</text>
</comment>
<sequence length="523" mass="56666">MLVYTFDSERKHPWIIAILLLSSFSRAKAASLDANELSNSQCDIRDNCTVTLSRKCKRIEPGLKQDCLGTPLPYALTSDGPVFDDVSQFDLQTWTTMKAVPMCWDKLHIFLCMVYVPECQEQRPAAPNAQATTTHSRIVLPEREMCLAVLKACPLLFSGEEGVGGRGLLGDTIPRFFQCQNYASVCRQNKLRPKIFDVNKAQCQAPLVSTTNRRNWIKGVETCAFPCHSPIYRPEHYALARNLLFVAAVAGIVVNVCVLCSLRLLRTSSSSSRCLAKSSAASATATDEVACVVDPARQLPHTALTFIHLAFLVGCVGLLSPQLPGIGNTIACRADGSVRVGEPQTQGIKQTSVVHTEELVQLTFSTSSEFHGGSCSTETRQRVDREVSLTASTAISVAPRRRGSSVENGTREEASQTPSIGRARASETDCGTFSTLSRDAASKMDVADSYYNVCLLLLSLASLKHKVASSLSTTSNPSSGFDKSGISLAKATNMPRTQQQAEYDAGNGAMRESEAGTTWPTAF</sequence>
<feature type="region of interest" description="Disordered" evidence="4">
    <location>
        <begin position="493"/>
        <end position="523"/>
    </location>
</feature>
<dbReference type="InterPro" id="IPR036790">
    <property type="entry name" value="Frizzled_dom_sf"/>
</dbReference>
<dbReference type="GO" id="GO:0030425">
    <property type="term" value="C:dendrite"/>
    <property type="evidence" value="ECO:0007669"/>
    <property type="project" value="TreeGrafter"/>
</dbReference>
<dbReference type="GO" id="GO:0007224">
    <property type="term" value="P:smoothened signaling pathway"/>
    <property type="evidence" value="ECO:0007669"/>
    <property type="project" value="TreeGrafter"/>
</dbReference>
<evidence type="ECO:0000256" key="3">
    <source>
        <dbReference type="PROSITE-ProRule" id="PRU00090"/>
    </source>
</evidence>
<dbReference type="SUPFAM" id="SSF63501">
    <property type="entry name" value="Frizzled cysteine-rich domain"/>
    <property type="match status" value="1"/>
</dbReference>